<dbReference type="InterPro" id="IPR051926">
    <property type="entry name" value="Ala_Aminotransferase"/>
</dbReference>
<dbReference type="Proteomes" id="UP001596135">
    <property type="component" value="Unassembled WGS sequence"/>
</dbReference>
<evidence type="ECO:0000256" key="6">
    <source>
        <dbReference type="ARBA" id="ARBA00026106"/>
    </source>
</evidence>
<keyword evidence="5" id="KW-0663">Pyridoxal phosphate</keyword>
<dbReference type="InterPro" id="IPR015424">
    <property type="entry name" value="PyrdxlP-dep_Trfase"/>
</dbReference>
<dbReference type="InterPro" id="IPR015422">
    <property type="entry name" value="PyrdxlP-dep_Trfase_small"/>
</dbReference>
<dbReference type="Gene3D" id="3.40.640.10">
    <property type="entry name" value="Type I PLP-dependent aspartate aminotransferase-like (Major domain)"/>
    <property type="match status" value="1"/>
</dbReference>
<keyword evidence="4 8" id="KW-0808">Transferase</keyword>
<dbReference type="EC" id="2.6.1.2" evidence="6"/>
<keyword evidence="9" id="KW-1185">Reference proteome</keyword>
<dbReference type="GO" id="GO:0008483">
    <property type="term" value="F:transaminase activity"/>
    <property type="evidence" value="ECO:0007669"/>
    <property type="project" value="UniProtKB-KW"/>
</dbReference>
<feature type="domain" description="Aminotransferase class I/classII large" evidence="7">
    <location>
        <begin position="35"/>
        <end position="396"/>
    </location>
</feature>
<dbReference type="Gene3D" id="3.90.1150.10">
    <property type="entry name" value="Aspartate Aminotransferase, domain 1"/>
    <property type="match status" value="1"/>
</dbReference>
<dbReference type="Pfam" id="PF00155">
    <property type="entry name" value="Aminotran_1_2"/>
    <property type="match status" value="1"/>
</dbReference>
<evidence type="ECO:0000256" key="5">
    <source>
        <dbReference type="ARBA" id="ARBA00022898"/>
    </source>
</evidence>
<dbReference type="RefSeq" id="WP_379149438.1">
    <property type="nucleotide sequence ID" value="NZ_JBHSRJ010000001.1"/>
</dbReference>
<sequence>MRKIRQSRKLQNVRYDVRGPILLEAQRLEAEGHHILKLNIGNTAPFGFDAPEAIVADIVHHLPDSQGYSDSQGIYPARTAVAQYYQARGLRDVNVDDVFIGNGVSELISMVLQAFLDDGNEILIPAPDYPLWTGAVTLAGGTAVHYECDEDNDWNPDLADIEAKITENTHGLVIINPNNPTGAVYSAEVVKGLVDIARRHDLVVFTDEIYEKIIFDDAVHHHAATYAGNDVLCLTFSGLSKAYRVCGYRAGWLMISGPKELAEDFLEGLTLMANMRMCANVPAQHAIQTALGGYQSIEELIVPGGRFYEQSKTASRLLNEIPGVSNVEPQGSLYCFPRLDPEVYPIEDDEAFVIELLRAKKILVTHGTGFNWPRPDHFRLVTLPDLHVLEEAIGRIADFLETRR</sequence>
<evidence type="ECO:0000256" key="1">
    <source>
        <dbReference type="ARBA" id="ARBA00001933"/>
    </source>
</evidence>
<dbReference type="InterPro" id="IPR004839">
    <property type="entry name" value="Aminotransferase_I/II_large"/>
</dbReference>
<evidence type="ECO:0000259" key="7">
    <source>
        <dbReference type="Pfam" id="PF00155"/>
    </source>
</evidence>
<dbReference type="PANTHER" id="PTHR43488">
    <property type="entry name" value="GLUTAMATE-PYRUVATE AMINOTRANSFERASE ALAA"/>
    <property type="match status" value="1"/>
</dbReference>
<evidence type="ECO:0000256" key="4">
    <source>
        <dbReference type="ARBA" id="ARBA00022679"/>
    </source>
</evidence>
<dbReference type="EMBL" id="JBHSRJ010000001">
    <property type="protein sequence ID" value="MFC6041624.1"/>
    <property type="molecule type" value="Genomic_DNA"/>
</dbReference>
<name>A0ABW1LCK2_9ACTN</name>
<gene>
    <name evidence="8" type="ORF">ACFPYL_00960</name>
</gene>
<keyword evidence="3 8" id="KW-0032">Aminotransferase</keyword>
<dbReference type="SUPFAM" id="SSF53383">
    <property type="entry name" value="PLP-dependent transferases"/>
    <property type="match status" value="1"/>
</dbReference>
<dbReference type="InterPro" id="IPR015421">
    <property type="entry name" value="PyrdxlP-dep_Trfase_major"/>
</dbReference>
<dbReference type="CDD" id="cd00609">
    <property type="entry name" value="AAT_like"/>
    <property type="match status" value="1"/>
</dbReference>
<evidence type="ECO:0000313" key="8">
    <source>
        <dbReference type="EMBL" id="MFC6041624.1"/>
    </source>
</evidence>
<dbReference type="PANTHER" id="PTHR43488:SF2">
    <property type="entry name" value="GLUTAMATE-PYRUVATE AMINOTRANSFERASE ALAA"/>
    <property type="match status" value="1"/>
</dbReference>
<reference evidence="9" key="1">
    <citation type="journal article" date="2019" name="Int. J. Syst. Evol. Microbiol.">
        <title>The Global Catalogue of Microorganisms (GCM) 10K type strain sequencing project: providing services to taxonomists for standard genome sequencing and annotation.</title>
        <authorList>
            <consortium name="The Broad Institute Genomics Platform"/>
            <consortium name="The Broad Institute Genome Sequencing Center for Infectious Disease"/>
            <person name="Wu L."/>
            <person name="Ma J."/>
        </authorList>
    </citation>
    <scope>NUCLEOTIDE SEQUENCE [LARGE SCALE GENOMIC DNA]</scope>
    <source>
        <strain evidence="9">CCUG 54522</strain>
    </source>
</reference>
<comment type="similarity">
    <text evidence="2">Belongs to the class-I pyridoxal-phosphate-dependent aminotransferase family.</text>
</comment>
<proteinExistence type="inferred from homology"/>
<comment type="caution">
    <text evidence="8">The sequence shown here is derived from an EMBL/GenBank/DDBJ whole genome shotgun (WGS) entry which is preliminary data.</text>
</comment>
<evidence type="ECO:0000256" key="3">
    <source>
        <dbReference type="ARBA" id="ARBA00022576"/>
    </source>
</evidence>
<evidence type="ECO:0000256" key="2">
    <source>
        <dbReference type="ARBA" id="ARBA00007441"/>
    </source>
</evidence>
<evidence type="ECO:0000313" key="9">
    <source>
        <dbReference type="Proteomes" id="UP001596135"/>
    </source>
</evidence>
<comment type="cofactor">
    <cofactor evidence="1">
        <name>pyridoxal 5'-phosphate</name>
        <dbReference type="ChEBI" id="CHEBI:597326"/>
    </cofactor>
</comment>
<organism evidence="8 9">
    <name type="scientific">Nocardioides hankookensis</name>
    <dbReference type="NCBI Taxonomy" id="443157"/>
    <lineage>
        <taxon>Bacteria</taxon>
        <taxon>Bacillati</taxon>
        <taxon>Actinomycetota</taxon>
        <taxon>Actinomycetes</taxon>
        <taxon>Propionibacteriales</taxon>
        <taxon>Nocardioidaceae</taxon>
        <taxon>Nocardioides</taxon>
    </lineage>
</organism>
<accession>A0ABW1LCK2</accession>
<protein>
    <recommendedName>
        <fullName evidence="6">alanine transaminase</fullName>
        <ecNumber evidence="6">2.6.1.2</ecNumber>
    </recommendedName>
</protein>